<reference evidence="9" key="4">
    <citation type="submission" date="2023-12" db="EMBL/GenBank/DDBJ databases">
        <authorList>
            <person name="Sun Q."/>
            <person name="Inoue M."/>
        </authorList>
    </citation>
    <scope>NUCLEOTIDE SEQUENCE</scope>
    <source>
        <strain evidence="9">JCM 10667</strain>
    </source>
</reference>
<sequence>MAARVGLGCVALGYVGLQALTGGLGVPLDLDEAVYASQFSGDAPRTPFAAHRSLGEGVLAAPVTLWTSDVTLIRVYFAVLSAVLLVLAFWPWFKVLDRASVPVAAALFAVPWASLRYGATVLPNMPVALGAVAAVGVLVAGGRRAWAVLALIIAGVGLLRPTDAVWLALPLFVAALRVPGWRWSAAGIAGGVAAGWGVWVVESFVRFGDPGTRLEAVQSLGGGSGLHFVLPRYLATVDGRESCPPTTADCGVVGVAAMLWWAGGLALAGAGLWAARGEARRALLVCVGTVVVFGGAYFVLTDLAVPRYLLPVFALLSLPAGVGLTAIVRGARRWRAGWVLAAGVTVAVLVHTGLQVAKADRVADRAEVALSWPEEAADALAVRGVGGNCAVLGRFAPQIAFLRRCRGADMRDGLGDRDASAALTAANVGRLQDQGLRVALAVDERPDLPGHWQRVPVAATGPRLYLAPASGRP</sequence>
<evidence type="ECO:0000256" key="2">
    <source>
        <dbReference type="ARBA" id="ARBA00022475"/>
    </source>
</evidence>
<name>A0A7W7MYI1_9ACTN</name>
<dbReference type="PANTHER" id="PTHR33908:SF11">
    <property type="entry name" value="MEMBRANE PROTEIN"/>
    <property type="match status" value="1"/>
</dbReference>
<evidence type="ECO:0000313" key="9">
    <source>
        <dbReference type="EMBL" id="GAA0566601.1"/>
    </source>
</evidence>
<keyword evidence="6 8" id="KW-1133">Transmembrane helix</keyword>
<keyword evidence="2" id="KW-1003">Cell membrane</keyword>
<evidence type="ECO:0000256" key="7">
    <source>
        <dbReference type="ARBA" id="ARBA00023136"/>
    </source>
</evidence>
<dbReference type="EMBL" id="JACHMV010000001">
    <property type="protein sequence ID" value="MBB4774877.1"/>
    <property type="molecule type" value="Genomic_DNA"/>
</dbReference>
<evidence type="ECO:0000256" key="5">
    <source>
        <dbReference type="ARBA" id="ARBA00022692"/>
    </source>
</evidence>
<keyword evidence="3" id="KW-0328">Glycosyltransferase</keyword>
<dbReference type="InterPro" id="IPR050297">
    <property type="entry name" value="LipidA_mod_glycosyltrf_83"/>
</dbReference>
<evidence type="ECO:0000256" key="4">
    <source>
        <dbReference type="ARBA" id="ARBA00022679"/>
    </source>
</evidence>
<feature type="transmembrane region" description="Helical" evidence="8">
    <location>
        <begin position="146"/>
        <end position="169"/>
    </location>
</feature>
<gene>
    <name evidence="10" type="ORF">F4557_003295</name>
    <name evidence="9" type="ORF">GCM10009546_31230</name>
</gene>
<keyword evidence="12" id="KW-1185">Reference proteome</keyword>
<dbReference type="GO" id="GO:0009103">
    <property type="term" value="P:lipopolysaccharide biosynthetic process"/>
    <property type="evidence" value="ECO:0007669"/>
    <property type="project" value="UniProtKB-ARBA"/>
</dbReference>
<dbReference type="AlphaFoldDB" id="A0A7W7MYI1"/>
<feature type="transmembrane region" description="Helical" evidence="8">
    <location>
        <begin position="99"/>
        <end position="115"/>
    </location>
</feature>
<feature type="transmembrane region" description="Helical" evidence="8">
    <location>
        <begin position="181"/>
        <end position="201"/>
    </location>
</feature>
<dbReference type="GO" id="GO:0016763">
    <property type="term" value="F:pentosyltransferase activity"/>
    <property type="evidence" value="ECO:0007669"/>
    <property type="project" value="TreeGrafter"/>
</dbReference>
<reference evidence="10 11" key="3">
    <citation type="submission" date="2020-08" db="EMBL/GenBank/DDBJ databases">
        <title>Sequencing the genomes of 1000 actinobacteria strains.</title>
        <authorList>
            <person name="Klenk H.-P."/>
        </authorList>
    </citation>
    <scope>NUCLEOTIDE SEQUENCE [LARGE SCALE GENOMIC DNA]</scope>
    <source>
        <strain evidence="10 11">DSM 44772</strain>
    </source>
</reference>
<keyword evidence="5 8" id="KW-0812">Transmembrane</keyword>
<protein>
    <submittedName>
        <fullName evidence="10">Type IV secretory pathway VirB2 component (Pilin)</fullName>
    </submittedName>
</protein>
<dbReference type="GO" id="GO:0005886">
    <property type="term" value="C:plasma membrane"/>
    <property type="evidence" value="ECO:0007669"/>
    <property type="project" value="UniProtKB-SubCell"/>
</dbReference>
<feature type="transmembrane region" description="Helical" evidence="8">
    <location>
        <begin position="338"/>
        <end position="357"/>
    </location>
</feature>
<reference evidence="12" key="2">
    <citation type="journal article" date="2019" name="Int. J. Syst. Evol. Microbiol.">
        <title>The Global Catalogue of Microorganisms (GCM) 10K type strain sequencing project: providing services to taxonomists for standard genome sequencing and annotation.</title>
        <authorList>
            <consortium name="The Broad Institute Genomics Platform"/>
            <consortium name="The Broad Institute Genome Sequencing Center for Infectious Disease"/>
            <person name="Wu L."/>
            <person name="Ma J."/>
        </authorList>
    </citation>
    <scope>NUCLEOTIDE SEQUENCE [LARGE SCALE GENOMIC DNA]</scope>
    <source>
        <strain evidence="12">JCM 10667</strain>
    </source>
</reference>
<dbReference type="PANTHER" id="PTHR33908">
    <property type="entry name" value="MANNOSYLTRANSFERASE YKCB-RELATED"/>
    <property type="match status" value="1"/>
</dbReference>
<dbReference type="EMBL" id="BAAAHD010000025">
    <property type="protein sequence ID" value="GAA0566601.1"/>
    <property type="molecule type" value="Genomic_DNA"/>
</dbReference>
<reference evidence="9" key="1">
    <citation type="journal article" date="2014" name="Int. J. Syst. Evol. Microbiol.">
        <title>Complete genome of a new Firmicutes species belonging to the dominant human colonic microbiota ('Ruminococcus bicirculans') reveals two chromosomes and a selective capacity to utilize plant glucans.</title>
        <authorList>
            <consortium name="NISC Comparative Sequencing Program"/>
            <person name="Wegmann U."/>
            <person name="Louis P."/>
            <person name="Goesmann A."/>
            <person name="Henrissat B."/>
            <person name="Duncan S.H."/>
            <person name="Flint H.J."/>
        </authorList>
    </citation>
    <scope>NUCLEOTIDE SEQUENCE</scope>
    <source>
        <strain evidence="9">JCM 10667</strain>
    </source>
</reference>
<accession>A0A7W7MYI1</accession>
<dbReference type="Proteomes" id="UP000549343">
    <property type="component" value="Unassembled WGS sequence"/>
</dbReference>
<dbReference type="Proteomes" id="UP001501427">
    <property type="component" value="Unassembled WGS sequence"/>
</dbReference>
<keyword evidence="4" id="KW-0808">Transferase</keyword>
<evidence type="ECO:0000313" key="12">
    <source>
        <dbReference type="Proteomes" id="UP001501427"/>
    </source>
</evidence>
<comment type="subcellular location">
    <subcellularLocation>
        <location evidence="1">Cell membrane</location>
        <topology evidence="1">Multi-pass membrane protein</topology>
    </subcellularLocation>
</comment>
<evidence type="ECO:0000313" key="11">
    <source>
        <dbReference type="Proteomes" id="UP000549343"/>
    </source>
</evidence>
<evidence type="ECO:0000256" key="1">
    <source>
        <dbReference type="ARBA" id="ARBA00004651"/>
    </source>
</evidence>
<keyword evidence="7 8" id="KW-0472">Membrane</keyword>
<feature type="transmembrane region" description="Helical" evidence="8">
    <location>
        <begin position="122"/>
        <end position="140"/>
    </location>
</feature>
<feature type="transmembrane region" description="Helical" evidence="8">
    <location>
        <begin position="312"/>
        <end position="331"/>
    </location>
</feature>
<proteinExistence type="predicted"/>
<dbReference type="RefSeq" id="WP_184883806.1">
    <property type="nucleotide sequence ID" value="NZ_BAAAHD010000025.1"/>
</dbReference>
<evidence type="ECO:0000256" key="6">
    <source>
        <dbReference type="ARBA" id="ARBA00022989"/>
    </source>
</evidence>
<feature type="transmembrane region" description="Helical" evidence="8">
    <location>
        <begin position="252"/>
        <end position="275"/>
    </location>
</feature>
<comment type="caution">
    <text evidence="10">The sequence shown here is derived from an EMBL/GenBank/DDBJ whole genome shotgun (WGS) entry which is preliminary data.</text>
</comment>
<evidence type="ECO:0000313" key="10">
    <source>
        <dbReference type="EMBL" id="MBB4774877.1"/>
    </source>
</evidence>
<evidence type="ECO:0000256" key="8">
    <source>
        <dbReference type="SAM" id="Phobius"/>
    </source>
</evidence>
<feature type="transmembrane region" description="Helical" evidence="8">
    <location>
        <begin position="282"/>
        <end position="300"/>
    </location>
</feature>
<evidence type="ECO:0000256" key="3">
    <source>
        <dbReference type="ARBA" id="ARBA00022676"/>
    </source>
</evidence>
<feature type="transmembrane region" description="Helical" evidence="8">
    <location>
        <begin position="75"/>
        <end position="93"/>
    </location>
</feature>
<organism evidence="10 11">
    <name type="scientific">Actinomadura livida</name>
    <dbReference type="NCBI Taxonomy" id="79909"/>
    <lineage>
        <taxon>Bacteria</taxon>
        <taxon>Bacillati</taxon>
        <taxon>Actinomycetota</taxon>
        <taxon>Actinomycetes</taxon>
        <taxon>Streptosporangiales</taxon>
        <taxon>Thermomonosporaceae</taxon>
        <taxon>Actinomadura</taxon>
    </lineage>
</organism>